<feature type="domain" description="Transcription factor zinc-finger" evidence="1">
    <location>
        <begin position="6"/>
        <end position="37"/>
    </location>
</feature>
<sequence>MNVFVCPKCFGRMTIVERHRVVFERCTECGGIFLHRGGSSR</sequence>
<dbReference type="Pfam" id="PF13453">
    <property type="entry name" value="Zn_ribbon_TFIIB"/>
    <property type="match status" value="1"/>
</dbReference>
<evidence type="ECO:0000259" key="1">
    <source>
        <dbReference type="Pfam" id="PF13453"/>
    </source>
</evidence>
<accession>B9KY80</accession>
<dbReference type="KEGG" id="tro:trd_0425"/>
<keyword evidence="3" id="KW-1185">Reference proteome</keyword>
<dbReference type="EMBL" id="CP001275">
    <property type="protein sequence ID" value="ACM06223.1"/>
    <property type="molecule type" value="Genomic_DNA"/>
</dbReference>
<protein>
    <recommendedName>
        <fullName evidence="1">Transcription factor zinc-finger domain-containing protein</fullName>
    </recommendedName>
</protein>
<dbReference type="RefSeq" id="WP_012641830.1">
    <property type="nucleotide sequence ID" value="NC_011959.1"/>
</dbReference>
<reference evidence="2 3" key="1">
    <citation type="journal article" date="2009" name="PLoS ONE">
        <title>Complete genome sequence of the aerobic CO-oxidizing thermophile Thermomicrobium roseum.</title>
        <authorList>
            <person name="Wu D."/>
            <person name="Raymond J."/>
            <person name="Wu M."/>
            <person name="Chatterji S."/>
            <person name="Ren Q."/>
            <person name="Graham J.E."/>
            <person name="Bryant D.A."/>
            <person name="Robb F."/>
            <person name="Colman A."/>
            <person name="Tallon L.J."/>
            <person name="Badger J.H."/>
            <person name="Madupu R."/>
            <person name="Ward N.L."/>
            <person name="Eisen J.A."/>
        </authorList>
    </citation>
    <scope>NUCLEOTIDE SEQUENCE [LARGE SCALE GENOMIC DNA]</scope>
    <source>
        <strain evidence="3">ATCC 27502 / DSM 5159 / P-2</strain>
    </source>
</reference>
<dbReference type="OrthoDB" id="9814037at2"/>
<proteinExistence type="predicted"/>
<dbReference type="eggNOG" id="COG3809">
    <property type="taxonomic scope" value="Bacteria"/>
</dbReference>
<evidence type="ECO:0000313" key="2">
    <source>
        <dbReference type="EMBL" id="ACM06223.1"/>
    </source>
</evidence>
<dbReference type="Proteomes" id="UP000000447">
    <property type="component" value="Chromosome"/>
</dbReference>
<dbReference type="AlphaFoldDB" id="B9KY80"/>
<evidence type="ECO:0000313" key="3">
    <source>
        <dbReference type="Proteomes" id="UP000000447"/>
    </source>
</evidence>
<gene>
    <name evidence="2" type="ordered locus">trd_0425</name>
</gene>
<organism evidence="2 3">
    <name type="scientific">Thermomicrobium roseum (strain ATCC 27502 / DSM 5159 / P-2)</name>
    <dbReference type="NCBI Taxonomy" id="309801"/>
    <lineage>
        <taxon>Bacteria</taxon>
        <taxon>Pseudomonadati</taxon>
        <taxon>Thermomicrobiota</taxon>
        <taxon>Thermomicrobia</taxon>
        <taxon>Thermomicrobiales</taxon>
        <taxon>Thermomicrobiaceae</taxon>
        <taxon>Thermomicrobium</taxon>
    </lineage>
</organism>
<name>B9KY80_THERP</name>
<dbReference type="InterPro" id="IPR027392">
    <property type="entry name" value="TF_Znf"/>
</dbReference>
<dbReference type="STRING" id="309801.trd_0425"/>
<dbReference type="HOGENOM" id="CLU_3277973_0_0_0"/>